<evidence type="ECO:0000256" key="1">
    <source>
        <dbReference type="ARBA" id="ARBA00022603"/>
    </source>
</evidence>
<dbReference type="InterPro" id="IPR025785">
    <property type="entry name" value="SETD3"/>
</dbReference>
<dbReference type="EC" id="2.1.1.85" evidence="4"/>
<dbReference type="PROSITE" id="PS50280">
    <property type="entry name" value="SET"/>
    <property type="match status" value="1"/>
</dbReference>
<evidence type="ECO:0000256" key="4">
    <source>
        <dbReference type="PROSITE-ProRule" id="PRU00898"/>
    </source>
</evidence>
<keyword evidence="2 4" id="KW-0808">Transferase</keyword>
<sequence length="455" mass="53324">MLLTHEQLIEIASHCYKFWADILIQEPSNKISTLVKDHKRILENMEKLQKLLSIENKKTQLEFNNREDNLIVFKKWCIDMDITFDGVDIVKVDENNYGLVATENIIDKQVLIQVPRKAIFSLDAVYENPLYKKIASNDALLSRMDNVSLVFFMCVERLNKNSKWHEYFNILPSKFTTPINYSLEELEPLKNTVIYEETLKTYRHFVRQYVYFLQKLYDKTSTDFGKLNIPINEFTFNLYLWAANNLTTRINYIPSRDKEKSIPCLIPFLDFSNHCDDSKNLVDYSIEDDCAETIAGEKLKKGSDITIVYGNRNNYSLFLANGFCLQIPGVNDVFKLKLTLPYTFFENDFRTRIYRKSTDIFTCTHNDLIPDNLKFFLRLLVSKESGEINSDESGRKAKRYLSDRLALLMKATYSKVADDISEDMPFILRQIHLYLASEKRIVQKMLDTLEETEIL</sequence>
<evidence type="ECO:0000313" key="6">
    <source>
        <dbReference type="Proteomes" id="UP000038045"/>
    </source>
</evidence>
<dbReference type="Proteomes" id="UP000038045">
    <property type="component" value="Unplaced"/>
</dbReference>
<feature type="domain" description="SET" evidence="5">
    <location>
        <begin position="85"/>
        <end position="310"/>
    </location>
</feature>
<accession>A0A0N4ZV89</accession>
<dbReference type="GO" id="GO:0016279">
    <property type="term" value="F:protein-lysine N-methyltransferase activity"/>
    <property type="evidence" value="ECO:0007669"/>
    <property type="project" value="TreeGrafter"/>
</dbReference>
<name>A0A0N4ZV89_PARTI</name>
<dbReference type="CDD" id="cd19176">
    <property type="entry name" value="SET_SETD3"/>
    <property type="match status" value="1"/>
</dbReference>
<dbReference type="SUPFAM" id="SSF82199">
    <property type="entry name" value="SET domain"/>
    <property type="match status" value="1"/>
</dbReference>
<keyword evidence="3 4" id="KW-0949">S-adenosyl-L-methionine</keyword>
<proteinExistence type="inferred from homology"/>
<dbReference type="InterPro" id="IPR044428">
    <property type="entry name" value="SETD3_SET"/>
</dbReference>
<evidence type="ECO:0000256" key="2">
    <source>
        <dbReference type="ARBA" id="ARBA00022679"/>
    </source>
</evidence>
<evidence type="ECO:0000313" key="7">
    <source>
        <dbReference type="WBParaSite" id="PTRK_0001249700.1"/>
    </source>
</evidence>
<reference evidence="7" key="1">
    <citation type="submission" date="2017-02" db="UniProtKB">
        <authorList>
            <consortium name="WormBaseParasite"/>
        </authorList>
    </citation>
    <scope>IDENTIFICATION</scope>
</reference>
<keyword evidence="1 4" id="KW-0489">Methyltransferase</keyword>
<evidence type="ECO:0000256" key="3">
    <source>
        <dbReference type="ARBA" id="ARBA00022691"/>
    </source>
</evidence>
<comment type="catalytic activity">
    <reaction evidence="4">
        <text>L-histidyl-[protein] + S-adenosyl-L-methionine = N(tele)-methyl-L-histidyl-[protein] + S-adenosyl-L-homocysteine + H(+)</text>
        <dbReference type="Rhea" id="RHEA:19369"/>
        <dbReference type="Rhea" id="RHEA-COMP:9745"/>
        <dbReference type="Rhea" id="RHEA-COMP:11600"/>
        <dbReference type="ChEBI" id="CHEBI:15378"/>
        <dbReference type="ChEBI" id="CHEBI:16367"/>
        <dbReference type="ChEBI" id="CHEBI:29979"/>
        <dbReference type="ChEBI" id="CHEBI:57856"/>
        <dbReference type="ChEBI" id="CHEBI:59789"/>
        <dbReference type="EC" id="2.1.1.85"/>
    </reaction>
</comment>
<evidence type="ECO:0000259" key="5">
    <source>
        <dbReference type="PROSITE" id="PS50280"/>
    </source>
</evidence>
<dbReference type="GO" id="GO:0018064">
    <property type="term" value="F:protein-L-histidine N-tele-methyltransferase activity"/>
    <property type="evidence" value="ECO:0007669"/>
    <property type="project" value="UniProtKB-EC"/>
</dbReference>
<dbReference type="STRING" id="131310.A0A0N4ZV89"/>
<dbReference type="InterPro" id="IPR036464">
    <property type="entry name" value="Rubisco_LSMT_subst-bd_sf"/>
</dbReference>
<dbReference type="PANTHER" id="PTHR13271">
    <property type="entry name" value="UNCHARACTERIZED PUTATIVE METHYLTRANSFERASE"/>
    <property type="match status" value="1"/>
</dbReference>
<dbReference type="AlphaFoldDB" id="A0A0N4ZV89"/>
<dbReference type="GO" id="GO:0032259">
    <property type="term" value="P:methylation"/>
    <property type="evidence" value="ECO:0007669"/>
    <property type="project" value="UniProtKB-KW"/>
</dbReference>
<dbReference type="PANTHER" id="PTHR13271:SF47">
    <property type="entry name" value="ACTIN-HISTIDINE N-METHYLTRANSFERASE"/>
    <property type="match status" value="1"/>
</dbReference>
<dbReference type="InterPro" id="IPR046341">
    <property type="entry name" value="SET_dom_sf"/>
</dbReference>
<keyword evidence="6" id="KW-1185">Reference proteome</keyword>
<dbReference type="WBParaSite" id="PTRK_0001249700.1">
    <property type="protein sequence ID" value="PTRK_0001249700.1"/>
    <property type="gene ID" value="PTRK_0001249700"/>
</dbReference>
<dbReference type="InterPro" id="IPR050600">
    <property type="entry name" value="SETD3_SETD6_MTase"/>
</dbReference>
<organism evidence="6 7">
    <name type="scientific">Parastrongyloides trichosuri</name>
    <name type="common">Possum-specific nematode worm</name>
    <dbReference type="NCBI Taxonomy" id="131310"/>
    <lineage>
        <taxon>Eukaryota</taxon>
        <taxon>Metazoa</taxon>
        <taxon>Ecdysozoa</taxon>
        <taxon>Nematoda</taxon>
        <taxon>Chromadorea</taxon>
        <taxon>Rhabditida</taxon>
        <taxon>Tylenchina</taxon>
        <taxon>Panagrolaimomorpha</taxon>
        <taxon>Strongyloidoidea</taxon>
        <taxon>Strongyloididae</taxon>
        <taxon>Parastrongyloides</taxon>
    </lineage>
</organism>
<dbReference type="SUPFAM" id="SSF81822">
    <property type="entry name" value="RuBisCo LSMT C-terminal, substrate-binding domain"/>
    <property type="match status" value="1"/>
</dbReference>
<comment type="similarity">
    <text evidence="4">Belongs to the class V-like SAM-binding methyltransferase superfamily. SETD3 actin-histidine methyltransferase family.</text>
</comment>
<dbReference type="PROSITE" id="PS51565">
    <property type="entry name" value="SAM_MT85_SETD3"/>
    <property type="match status" value="1"/>
</dbReference>
<dbReference type="Gene3D" id="3.90.1410.10">
    <property type="entry name" value="set domain protein methyltransferase, domain 1"/>
    <property type="match status" value="1"/>
</dbReference>
<protein>
    <recommendedName>
        <fullName evidence="4">protein-histidine N-methyltransferase</fullName>
        <ecNumber evidence="4">2.1.1.85</ecNumber>
    </recommendedName>
</protein>
<dbReference type="InterPro" id="IPR001214">
    <property type="entry name" value="SET_dom"/>
</dbReference>